<accession>A0ABY4YXA2</accession>
<dbReference type="InterPro" id="IPR004474">
    <property type="entry name" value="LytR_CpsA_psr"/>
</dbReference>
<proteinExistence type="inferred from homology"/>
<feature type="signal peptide" evidence="3">
    <location>
        <begin position="1"/>
        <end position="22"/>
    </location>
</feature>
<name>A0ABY4YXA2_9MICO</name>
<evidence type="ECO:0000313" key="5">
    <source>
        <dbReference type="EMBL" id="USQ81242.1"/>
    </source>
</evidence>
<keyword evidence="3" id="KW-0732">Signal</keyword>
<dbReference type="NCBIfam" id="TIGR00350">
    <property type="entry name" value="lytR_cpsA_psr"/>
    <property type="match status" value="1"/>
</dbReference>
<dbReference type="InterPro" id="IPR050922">
    <property type="entry name" value="LytR/CpsA/Psr_CW_biosynth"/>
</dbReference>
<dbReference type="PANTHER" id="PTHR33392">
    <property type="entry name" value="POLYISOPRENYL-TEICHOIC ACID--PEPTIDOGLYCAN TEICHOIC ACID TRANSFERASE TAGU"/>
    <property type="match status" value="1"/>
</dbReference>
<evidence type="ECO:0000313" key="6">
    <source>
        <dbReference type="Proteomes" id="UP001056455"/>
    </source>
</evidence>
<feature type="region of interest" description="Disordered" evidence="2">
    <location>
        <begin position="23"/>
        <end position="105"/>
    </location>
</feature>
<feature type="compositionally biased region" description="Low complexity" evidence="2">
    <location>
        <begin position="43"/>
        <end position="56"/>
    </location>
</feature>
<dbReference type="Gene3D" id="3.40.630.190">
    <property type="entry name" value="LCP protein"/>
    <property type="match status" value="1"/>
</dbReference>
<reference evidence="5" key="1">
    <citation type="submission" date="2022-06" db="EMBL/GenBank/DDBJ databases">
        <title>Ornithinimicrobium HY1793.</title>
        <authorList>
            <person name="Huang Y."/>
        </authorList>
    </citation>
    <scope>NUCLEOTIDE SEQUENCE</scope>
    <source>
        <strain evidence="5">HY1793</strain>
    </source>
</reference>
<dbReference type="EMBL" id="CP099489">
    <property type="protein sequence ID" value="USQ81242.1"/>
    <property type="molecule type" value="Genomic_DNA"/>
</dbReference>
<feature type="chain" id="PRO_5047076004" evidence="3">
    <location>
        <begin position="23"/>
        <end position="376"/>
    </location>
</feature>
<comment type="similarity">
    <text evidence="1">Belongs to the LytR/CpsA/Psr (LCP) family.</text>
</comment>
<evidence type="ECO:0000256" key="2">
    <source>
        <dbReference type="SAM" id="MobiDB-lite"/>
    </source>
</evidence>
<sequence>MTLTRRLLALFVVLCLAVTACSNGETDNPVETDSAPTTADAVPTTSDAEATTATAAPAPPTTSDDTDEQTATAAPTDTEEQTQSPTTEEPTKDKDEDAAAEPLPDGTITALLIGSDSRSNDFSGRSDVIVLVQLSEDREHLNLVSIARDSYVNIPGQGQNKINEAYARGGIPLLRQTVSELMGGLEIDFVAQTNFDMFIALTRWMDGFWVENEHRSSVTVGSTGRQIVFEEGRIKLENTDGLIYVRERKTLPLGDLDRTERHRAALTGMMQRLVEIREEEPEKLIELLPMLHKNVKIEGDITVEQLMTMVDIGAELDSEDVTSLMVPVAYFDMTSGGMSIDVLNKGRTAELGEAMRNGDLSGYVEKYGTSEALTGR</sequence>
<keyword evidence="6" id="KW-1185">Reference proteome</keyword>
<organism evidence="5 6">
    <name type="scientific">Ornithinimicrobium faecis</name>
    <dbReference type="NCBI Taxonomy" id="2934158"/>
    <lineage>
        <taxon>Bacteria</taxon>
        <taxon>Bacillati</taxon>
        <taxon>Actinomycetota</taxon>
        <taxon>Actinomycetes</taxon>
        <taxon>Micrococcales</taxon>
        <taxon>Ornithinimicrobiaceae</taxon>
        <taxon>Ornithinimicrobium</taxon>
    </lineage>
</organism>
<evidence type="ECO:0000259" key="4">
    <source>
        <dbReference type="Pfam" id="PF03816"/>
    </source>
</evidence>
<gene>
    <name evidence="5" type="ORF">NF556_06255</name>
</gene>
<feature type="compositionally biased region" description="Polar residues" evidence="2">
    <location>
        <begin position="23"/>
        <end position="37"/>
    </location>
</feature>
<dbReference type="PANTHER" id="PTHR33392:SF6">
    <property type="entry name" value="POLYISOPRENYL-TEICHOIC ACID--PEPTIDOGLYCAN TEICHOIC ACID TRANSFERASE TAGU"/>
    <property type="match status" value="1"/>
</dbReference>
<feature type="domain" description="Cell envelope-related transcriptional attenuator" evidence="4">
    <location>
        <begin position="125"/>
        <end position="273"/>
    </location>
</feature>
<evidence type="ECO:0000256" key="1">
    <source>
        <dbReference type="ARBA" id="ARBA00006068"/>
    </source>
</evidence>
<evidence type="ECO:0000256" key="3">
    <source>
        <dbReference type="SAM" id="SignalP"/>
    </source>
</evidence>
<dbReference type="RefSeq" id="WP_252594626.1">
    <property type="nucleotide sequence ID" value="NZ_CP099489.1"/>
</dbReference>
<dbReference type="Pfam" id="PF03816">
    <property type="entry name" value="LytR_cpsA_psr"/>
    <property type="match status" value="1"/>
</dbReference>
<dbReference type="PROSITE" id="PS51257">
    <property type="entry name" value="PROKAR_LIPOPROTEIN"/>
    <property type="match status" value="1"/>
</dbReference>
<protein>
    <submittedName>
        <fullName evidence="5">LCP family protein</fullName>
    </submittedName>
</protein>
<dbReference type="Proteomes" id="UP001056455">
    <property type="component" value="Chromosome"/>
</dbReference>